<organism evidence="3 4">
    <name type="scientific">Euplotes crassus</name>
    <dbReference type="NCBI Taxonomy" id="5936"/>
    <lineage>
        <taxon>Eukaryota</taxon>
        <taxon>Sar</taxon>
        <taxon>Alveolata</taxon>
        <taxon>Ciliophora</taxon>
        <taxon>Intramacronucleata</taxon>
        <taxon>Spirotrichea</taxon>
        <taxon>Hypotrichia</taxon>
        <taxon>Euplotida</taxon>
        <taxon>Euplotidae</taxon>
        <taxon>Moneuplotes</taxon>
    </lineage>
</organism>
<protein>
    <submittedName>
        <fullName evidence="3">Uncharacterized protein</fullName>
    </submittedName>
</protein>
<dbReference type="AlphaFoldDB" id="A0AAD1XUU9"/>
<feature type="compositionally biased region" description="Basic and acidic residues" evidence="1">
    <location>
        <begin position="397"/>
        <end position="438"/>
    </location>
</feature>
<keyword evidence="2" id="KW-0812">Transmembrane</keyword>
<dbReference type="Proteomes" id="UP001295684">
    <property type="component" value="Unassembled WGS sequence"/>
</dbReference>
<proteinExistence type="predicted"/>
<comment type="caution">
    <text evidence="3">The sequence shown here is derived from an EMBL/GenBank/DDBJ whole genome shotgun (WGS) entry which is preliminary data.</text>
</comment>
<dbReference type="PANTHER" id="PTHR31398">
    <property type="entry name" value="MEIOTIC NUCLEAR DIVISION PROTEIN 1 HOMOLOG"/>
    <property type="match status" value="1"/>
</dbReference>
<accession>A0AAD1XUU9</accession>
<feature type="transmembrane region" description="Helical" evidence="2">
    <location>
        <begin position="322"/>
        <end position="345"/>
    </location>
</feature>
<feature type="transmembrane region" description="Helical" evidence="2">
    <location>
        <begin position="39"/>
        <end position="64"/>
    </location>
</feature>
<dbReference type="EMBL" id="CAMPGE010020731">
    <property type="protein sequence ID" value="CAI2378946.1"/>
    <property type="molecule type" value="Genomic_DNA"/>
</dbReference>
<evidence type="ECO:0000313" key="3">
    <source>
        <dbReference type="EMBL" id="CAI2378946.1"/>
    </source>
</evidence>
<keyword evidence="4" id="KW-1185">Reference proteome</keyword>
<gene>
    <name evidence="3" type="ORF">ECRASSUSDP1_LOCUS20346</name>
</gene>
<evidence type="ECO:0000256" key="1">
    <source>
        <dbReference type="SAM" id="MobiDB-lite"/>
    </source>
</evidence>
<dbReference type="PANTHER" id="PTHR31398:SF0">
    <property type="entry name" value="MEIOTIC NUCLEAR DIVISION PROTEIN 1 HOMOLOG"/>
    <property type="match status" value="1"/>
</dbReference>
<evidence type="ECO:0000256" key="2">
    <source>
        <dbReference type="SAM" id="Phobius"/>
    </source>
</evidence>
<keyword evidence="2" id="KW-1133">Transmembrane helix</keyword>
<name>A0AAD1XUU9_EUPCR</name>
<feature type="region of interest" description="Disordered" evidence="1">
    <location>
        <begin position="371"/>
        <end position="438"/>
    </location>
</feature>
<sequence>MGGFFKKITYGLLKSVRAFDIYGKPITLHYRGEEKFKTYVGGSVTILVFLVLLSYASYLTAVMFQRQTVIYSSSCVVRDLNSDLSDNKPAEHGFAMAIGFRWNNISFLDEAFLRMYKVRAYQYSAILQTGGWNETEEELELVRCQDYFPYYNQTHLKRYRINNHVCIKVKDYSIAGNLYTDISKTLRIKISKCSSADRGDCYESKDIDEYIFYQYLEVVMINSYFDLHSFDDPIKTYLTQEYYYTYQAGYFTQTNFYLKENNMDALDDYTLVGGKKKRKFYTVAKEKTDKYAYTSGDYAQIEFHLDPETEVFKRNVFTFMDLLANIGGIFSLLSSLAMLIVGFYAEKMLRYSIMAKCYTFDKRELFQEQPCQDSEGSLEVPNTPVREQPSDAYGRNLLKEDLAEEEKENRKEESEDFEGGSKEGSKEEEKEHQISRNF</sequence>
<dbReference type="GO" id="GO:0005634">
    <property type="term" value="C:nucleus"/>
    <property type="evidence" value="ECO:0007669"/>
    <property type="project" value="TreeGrafter"/>
</dbReference>
<keyword evidence="2" id="KW-0472">Membrane</keyword>
<evidence type="ECO:0000313" key="4">
    <source>
        <dbReference type="Proteomes" id="UP001295684"/>
    </source>
</evidence>
<dbReference type="GO" id="GO:0007131">
    <property type="term" value="P:reciprocal meiotic recombination"/>
    <property type="evidence" value="ECO:0007669"/>
    <property type="project" value="TreeGrafter"/>
</dbReference>
<reference evidence="3" key="1">
    <citation type="submission" date="2023-07" db="EMBL/GenBank/DDBJ databases">
        <authorList>
            <consortium name="AG Swart"/>
            <person name="Singh M."/>
            <person name="Singh A."/>
            <person name="Seah K."/>
            <person name="Emmerich C."/>
        </authorList>
    </citation>
    <scope>NUCLEOTIDE SEQUENCE</scope>
    <source>
        <strain evidence="3">DP1</strain>
    </source>
</reference>